<dbReference type="Gene3D" id="1.50.10.10">
    <property type="match status" value="1"/>
</dbReference>
<feature type="compositionally biased region" description="Polar residues" evidence="10">
    <location>
        <begin position="33"/>
        <end position="44"/>
    </location>
</feature>
<keyword evidence="9" id="KW-0326">Glycosidase</keyword>
<dbReference type="EC" id="3.2.1.-" evidence="9"/>
<evidence type="ECO:0000256" key="9">
    <source>
        <dbReference type="RuleBase" id="RU361193"/>
    </source>
</evidence>
<keyword evidence="11" id="KW-1133">Transmembrane helix</keyword>
<feature type="binding site" evidence="7">
    <location>
        <position position="645"/>
    </location>
    <ligand>
        <name>Ca(2+)</name>
        <dbReference type="ChEBI" id="CHEBI:29108"/>
    </ligand>
</feature>
<feature type="region of interest" description="Disordered" evidence="10">
    <location>
        <begin position="1"/>
        <end position="52"/>
    </location>
</feature>
<feature type="active site" evidence="6">
    <location>
        <position position="560"/>
    </location>
</feature>
<feature type="compositionally biased region" description="Polar residues" evidence="10">
    <location>
        <begin position="1"/>
        <end position="15"/>
    </location>
</feature>
<dbReference type="GO" id="GO:0005975">
    <property type="term" value="P:carbohydrate metabolic process"/>
    <property type="evidence" value="ECO:0007669"/>
    <property type="project" value="InterPro"/>
</dbReference>
<feature type="active site" description="Proton donor" evidence="6">
    <location>
        <position position="525"/>
    </location>
</feature>
<feature type="disulfide bond" evidence="8">
    <location>
        <begin position="482"/>
        <end position="511"/>
    </location>
</feature>
<dbReference type="PANTHER" id="PTHR11742:SF103">
    <property type="entry name" value="ENDOPLASMIC RETICULUM MANNOSIDASE MNL2-RELATED"/>
    <property type="match status" value="1"/>
</dbReference>
<accession>A0A9P5V934</accession>
<evidence type="ECO:0000256" key="11">
    <source>
        <dbReference type="SAM" id="Phobius"/>
    </source>
</evidence>
<evidence type="ECO:0000256" key="7">
    <source>
        <dbReference type="PIRSR" id="PIRSR601382-2"/>
    </source>
</evidence>
<dbReference type="InterPro" id="IPR050749">
    <property type="entry name" value="Glycosyl_Hydrolase_47"/>
</dbReference>
<proteinExistence type="inferred from homology"/>
<comment type="caution">
    <text evidence="12">The sequence shown here is derived from an EMBL/GenBank/DDBJ whole genome shotgun (WGS) entry which is preliminary data.</text>
</comment>
<evidence type="ECO:0000256" key="3">
    <source>
        <dbReference type="ARBA" id="ARBA00007658"/>
    </source>
</evidence>
<reference evidence="12" key="1">
    <citation type="journal article" date="2020" name="Fungal Divers.">
        <title>Resolving the Mortierellaceae phylogeny through synthesis of multi-gene phylogenetics and phylogenomics.</title>
        <authorList>
            <person name="Vandepol N."/>
            <person name="Liber J."/>
            <person name="Desiro A."/>
            <person name="Na H."/>
            <person name="Kennedy M."/>
            <person name="Barry K."/>
            <person name="Grigoriev I.V."/>
            <person name="Miller A.N."/>
            <person name="O'Donnell K."/>
            <person name="Stajich J.E."/>
            <person name="Bonito G."/>
        </authorList>
    </citation>
    <scope>NUCLEOTIDE SEQUENCE</scope>
    <source>
        <strain evidence="12">NRRL 6426</strain>
    </source>
</reference>
<dbReference type="GO" id="GO:0036503">
    <property type="term" value="P:ERAD pathway"/>
    <property type="evidence" value="ECO:0007669"/>
    <property type="project" value="UniProtKB-ARBA"/>
</dbReference>
<dbReference type="InterPro" id="IPR001382">
    <property type="entry name" value="Glyco_hydro_47"/>
</dbReference>
<feature type="compositionally biased region" description="Basic and acidic residues" evidence="10">
    <location>
        <begin position="18"/>
        <end position="31"/>
    </location>
</feature>
<dbReference type="PRINTS" id="PR00747">
    <property type="entry name" value="GLYHDRLASE47"/>
</dbReference>
<feature type="active site" description="Proton donor" evidence="6">
    <location>
        <position position="285"/>
    </location>
</feature>
<name>A0A9P5V934_9FUNG</name>
<comment type="cofactor">
    <cofactor evidence="1 7">
        <name>Ca(2+)</name>
        <dbReference type="ChEBI" id="CHEBI:29108"/>
    </cofactor>
</comment>
<dbReference type="Pfam" id="PF01532">
    <property type="entry name" value="Glyco_hydro_47"/>
    <property type="match status" value="1"/>
</dbReference>
<dbReference type="InterPro" id="IPR012341">
    <property type="entry name" value="6hp_glycosidase-like_sf"/>
</dbReference>
<evidence type="ECO:0000256" key="8">
    <source>
        <dbReference type="PIRSR" id="PIRSR601382-3"/>
    </source>
</evidence>
<evidence type="ECO:0000256" key="5">
    <source>
        <dbReference type="ARBA" id="ARBA00023157"/>
    </source>
</evidence>
<keyword evidence="7" id="KW-0479">Metal-binding</keyword>
<sequence>MEPLTPSRSPGQSSFVVDIEKADDPYGEPDRQVPSSSAHATPFTSPRGPFVSPGSAAAGPLIGLKNLIDRNPATVVSGRYSINLRQLFILLLILMSLTTMWFVVNPPESFGGTGGPESLVQSAVGVSDLDQVERDPHHPHAKPHTPAKVSPIVLEASHGLTGSAKYRFERIRGKGARTSLKKIQFQFPAETEKARLEREARLKAVRDGFEHAWKGYKSHAWGHDEVLPVSGGFKDTFNGWGATMIDSLDTLVIMGFNDEFDEALEWVSTKFNMTKNPTDQIQFFETIIRYLGGFLSTYDLTGEKVLLDKAEELGNYMLNAFQGKNFPNGRVAVQASSNLPGYNFVLAEIGTIQLEFSRLSQLTGKPIYDEKARKIFEVLGSSTSQLPGLLPAFVQDAESRHYSNFKATVGGMVDSYYEYLLKEWILLDGNVPKFREMFENAVDSIKKYMVMRPENGSQEYVILGQVYSATKTIDPDMEHLACFMSGSLAMGAKYFDRPDNMVLAKQIAQGCYLGYHHSGTGLGPEAAKFTTSTYPGKFIPDADKFFDPQLSRKDYILRPETLESLWILYRLTGEKKYQDQAWEIFQSLEKSCRTPIAYSGLRDVTTPGSHDDRMESFFMAETMKYLYLMFSTPDVISLDDFVLNTEAHPIIRT</sequence>
<evidence type="ECO:0000256" key="6">
    <source>
        <dbReference type="PIRSR" id="PIRSR601382-1"/>
    </source>
</evidence>
<keyword evidence="7" id="KW-0106">Calcium</keyword>
<organism evidence="12 13">
    <name type="scientific">Linnemannia schmuckeri</name>
    <dbReference type="NCBI Taxonomy" id="64567"/>
    <lineage>
        <taxon>Eukaryota</taxon>
        <taxon>Fungi</taxon>
        <taxon>Fungi incertae sedis</taxon>
        <taxon>Mucoromycota</taxon>
        <taxon>Mortierellomycotina</taxon>
        <taxon>Mortierellomycetes</taxon>
        <taxon>Mortierellales</taxon>
        <taxon>Mortierellaceae</taxon>
        <taxon>Linnemannia</taxon>
    </lineage>
</organism>
<keyword evidence="5 8" id="KW-1015">Disulfide bond</keyword>
<evidence type="ECO:0000256" key="1">
    <source>
        <dbReference type="ARBA" id="ARBA00001913"/>
    </source>
</evidence>
<keyword evidence="13" id="KW-1185">Reference proteome</keyword>
<dbReference type="Proteomes" id="UP000748756">
    <property type="component" value="Unassembled WGS sequence"/>
</dbReference>
<gene>
    <name evidence="12" type="ORF">BG015_010417</name>
</gene>
<dbReference type="GO" id="GO:0005509">
    <property type="term" value="F:calcium ion binding"/>
    <property type="evidence" value="ECO:0007669"/>
    <property type="project" value="InterPro"/>
</dbReference>
<evidence type="ECO:0000313" key="12">
    <source>
        <dbReference type="EMBL" id="KAF9147877.1"/>
    </source>
</evidence>
<dbReference type="EMBL" id="JAAAUQ010000741">
    <property type="protein sequence ID" value="KAF9147877.1"/>
    <property type="molecule type" value="Genomic_DNA"/>
</dbReference>
<dbReference type="OrthoDB" id="8118055at2759"/>
<dbReference type="PANTHER" id="PTHR11742">
    <property type="entry name" value="MANNOSYL-OLIGOSACCHARIDE ALPHA-1,2-MANNOSIDASE-RELATED"/>
    <property type="match status" value="1"/>
</dbReference>
<evidence type="ECO:0000256" key="2">
    <source>
        <dbReference type="ARBA" id="ARBA00004922"/>
    </source>
</evidence>
<feature type="active site" evidence="6">
    <location>
        <position position="414"/>
    </location>
</feature>
<dbReference type="AlphaFoldDB" id="A0A9P5V934"/>
<evidence type="ECO:0000313" key="13">
    <source>
        <dbReference type="Proteomes" id="UP000748756"/>
    </source>
</evidence>
<feature type="transmembrane region" description="Helical" evidence="11">
    <location>
        <begin position="87"/>
        <end position="104"/>
    </location>
</feature>
<dbReference type="SUPFAM" id="SSF48225">
    <property type="entry name" value="Seven-hairpin glycosidases"/>
    <property type="match status" value="1"/>
</dbReference>
<keyword evidence="11" id="KW-0812">Transmembrane</keyword>
<comment type="similarity">
    <text evidence="3 9">Belongs to the glycosyl hydrolase 47 family.</text>
</comment>
<dbReference type="GO" id="GO:0004571">
    <property type="term" value="F:mannosyl-oligosaccharide 1,2-alpha-mannosidase activity"/>
    <property type="evidence" value="ECO:0007669"/>
    <property type="project" value="InterPro"/>
</dbReference>
<dbReference type="GO" id="GO:0005783">
    <property type="term" value="C:endoplasmic reticulum"/>
    <property type="evidence" value="ECO:0007669"/>
    <property type="project" value="TreeGrafter"/>
</dbReference>
<keyword evidence="4 9" id="KW-0378">Hydrolase</keyword>
<keyword evidence="11" id="KW-0472">Membrane</keyword>
<evidence type="ECO:0000256" key="4">
    <source>
        <dbReference type="ARBA" id="ARBA00022801"/>
    </source>
</evidence>
<dbReference type="GO" id="GO:0016020">
    <property type="term" value="C:membrane"/>
    <property type="evidence" value="ECO:0007669"/>
    <property type="project" value="InterPro"/>
</dbReference>
<evidence type="ECO:0000256" key="10">
    <source>
        <dbReference type="SAM" id="MobiDB-lite"/>
    </source>
</evidence>
<protein>
    <recommendedName>
        <fullName evidence="9">alpha-1,2-Mannosidase</fullName>
        <ecNumber evidence="9">3.2.1.-</ecNumber>
    </recommendedName>
</protein>
<comment type="pathway">
    <text evidence="2">Protein modification; protein glycosylation.</text>
</comment>
<dbReference type="InterPro" id="IPR036026">
    <property type="entry name" value="Seven-hairpin_glycosidases"/>
</dbReference>